<protein>
    <submittedName>
        <fullName evidence="2">Uncharacterized protein</fullName>
    </submittedName>
</protein>
<evidence type="ECO:0000256" key="1">
    <source>
        <dbReference type="SAM" id="SignalP"/>
    </source>
</evidence>
<gene>
    <name evidence="2" type="ordered locus">Bresu_2852</name>
</gene>
<dbReference type="BioCyc" id="BSUB633149:G1GM8-2865-MONOMER"/>
<dbReference type="EMBL" id="CP002102">
    <property type="protein sequence ID" value="ADL02159.1"/>
    <property type="molecule type" value="Genomic_DNA"/>
</dbReference>
<dbReference type="RefSeq" id="WP_013270260.1">
    <property type="nucleotide sequence ID" value="NC_014375.1"/>
</dbReference>
<keyword evidence="3" id="KW-1185">Reference proteome</keyword>
<proteinExistence type="predicted"/>
<dbReference type="OrthoDB" id="7203442at2"/>
<dbReference type="Proteomes" id="UP000002696">
    <property type="component" value="Chromosome"/>
</dbReference>
<dbReference type="InParanoid" id="D9QN03"/>
<feature type="chain" id="PRO_5003126853" evidence="1">
    <location>
        <begin position="24"/>
        <end position="159"/>
    </location>
</feature>
<dbReference type="STRING" id="633149.Bresu_2852"/>
<dbReference type="HOGENOM" id="CLU_1666056_0_0_5"/>
<reference evidence="3" key="1">
    <citation type="journal article" date="2011" name="J. Bacteriol.">
        <title>Genome sequences of eight morphologically diverse alphaproteobacteria.</title>
        <authorList>
            <consortium name="US DOE Joint Genome Institute"/>
            <person name="Brown P.J."/>
            <person name="Kysela D.T."/>
            <person name="Buechlein A."/>
            <person name="Hemmerich C."/>
            <person name="Brun Y.V."/>
        </authorList>
    </citation>
    <scope>NUCLEOTIDE SEQUENCE [LARGE SCALE GENOMIC DNA]</scope>
    <source>
        <strain evidence="3">ATCC 15264 / DSM 4735 / LMG 14903 / NBRC 16000 / CB 81</strain>
    </source>
</reference>
<accession>D9QN03</accession>
<dbReference type="KEGG" id="bsb:Bresu_2852"/>
<organism evidence="2 3">
    <name type="scientific">Brevundimonas subvibrioides (strain ATCC 15264 / DSM 4735 / LMG 14903 / NBRC 16000 / CB 81)</name>
    <name type="common">Caulobacter subvibrioides</name>
    <dbReference type="NCBI Taxonomy" id="633149"/>
    <lineage>
        <taxon>Bacteria</taxon>
        <taxon>Pseudomonadati</taxon>
        <taxon>Pseudomonadota</taxon>
        <taxon>Alphaproteobacteria</taxon>
        <taxon>Caulobacterales</taxon>
        <taxon>Caulobacteraceae</taxon>
        <taxon>Brevundimonas</taxon>
    </lineage>
</organism>
<feature type="signal peptide" evidence="1">
    <location>
        <begin position="1"/>
        <end position="23"/>
    </location>
</feature>
<sequence length="159" mass="16460">MFKILIPAAAALGLIAFAAQSQGADVTTEATAHTTPVMGWSVHHEGALAKLAYGVANSDQLALMLSCQPGDRTAAIYGDVLPEAATVLPASLTQQAIDPLSLGEAEESRLSLSDPALKGLADSGRMTVRGDAGRFQLAASDEERRMVGDFLAYCSAGRA</sequence>
<dbReference type="AlphaFoldDB" id="D9QN03"/>
<evidence type="ECO:0000313" key="2">
    <source>
        <dbReference type="EMBL" id="ADL02159.1"/>
    </source>
</evidence>
<evidence type="ECO:0000313" key="3">
    <source>
        <dbReference type="Proteomes" id="UP000002696"/>
    </source>
</evidence>
<name>D9QN03_BRESC</name>
<keyword evidence="1" id="KW-0732">Signal</keyword>